<evidence type="ECO:0000256" key="7">
    <source>
        <dbReference type="ARBA" id="ARBA00022801"/>
    </source>
</evidence>
<evidence type="ECO:0000256" key="8">
    <source>
        <dbReference type="ARBA" id="ARBA00022825"/>
    </source>
</evidence>
<sequence length="625" mass="67756">MRVTALFVNAFIATSLGMPSQHVQHERRSYQTVVKRAAARSSVEVPVRIALKQRNLERGMDLLMEVSDPSSAKYGQHYSPEQVVDTFAPAESSFAAVKKWLVEAGIPEASITQPKSRGWVDFRTTVGNLESLLKTSYHVYHGKRSGARYLGADRYSLPRDISNVVDFVHPAVSMSQVVARDEPRKRRRIFQPMSSQQIQNMTRSLGLARGCDRRVTPACIKDLYRIPHAPNTTDPKNRLGIFETDDEEHKQSDLDLFFSRVATHIPAGTGPKIDLIDWGTDTPNPDNAEGEAALDFDMVYPIIYPQTTELYQTRTQGREGFLNQFLDAVDGSYCTRDGGDDPVIDGITPDEMCGKFEPAPVISFSYGWQEQAFPAKYLERQCSEWMKLGLQGTTVVFASGDGGVAGNHGGTCQGSDDSIFTAIAASGCPYTTSVGATMVAPGRGVRDPEHVADQFSPGGGFSNVFAQPAYQQSAVERFFAYHDPGFPSYNTSGTATPPANITDGIYNRNGRGFPDLAANGLNGVVAFNGRVGTSGGTSQAAPIVAAIFTRLNEERLAAGKSVLGFVNPALYMNPAMFHDITIGGMGKDSDGSCGGKSWDAAPGWDPVTGLGTPNYPAMSKYFASI</sequence>
<feature type="signal peptide" evidence="12">
    <location>
        <begin position="1"/>
        <end position="17"/>
    </location>
</feature>
<dbReference type="GO" id="GO:0005576">
    <property type="term" value="C:extracellular region"/>
    <property type="evidence" value="ECO:0007669"/>
    <property type="project" value="UniProtKB-SubCell"/>
</dbReference>
<feature type="active site" description="Charge relay system" evidence="11">
    <location>
        <position position="291"/>
    </location>
</feature>
<keyword evidence="5 11" id="KW-0645">Protease</keyword>
<evidence type="ECO:0000259" key="13">
    <source>
        <dbReference type="PROSITE" id="PS51695"/>
    </source>
</evidence>
<gene>
    <name evidence="14" type="ORF">A9K55_003848</name>
</gene>
<reference evidence="14 15" key="1">
    <citation type="journal article" date="2017" name="BMC Genomics">
        <title>Chromosome level assembly and secondary metabolite potential of the parasitic fungus Cordyceps militaris.</title>
        <authorList>
            <person name="Kramer G.J."/>
            <person name="Nodwell J.R."/>
        </authorList>
    </citation>
    <scope>NUCLEOTIDE SEQUENCE [LARGE SCALE GENOMIC DNA]</scope>
    <source>
        <strain evidence="14 15">ATCC 34164</strain>
    </source>
</reference>
<dbReference type="PANTHER" id="PTHR14218">
    <property type="entry name" value="PROTEASE S8 TRIPEPTIDYL PEPTIDASE I CLN2"/>
    <property type="match status" value="1"/>
</dbReference>
<evidence type="ECO:0000256" key="9">
    <source>
        <dbReference type="ARBA" id="ARBA00022837"/>
    </source>
</evidence>
<feature type="binding site" evidence="11">
    <location>
        <position position="605"/>
    </location>
    <ligand>
        <name>Ca(2+)</name>
        <dbReference type="ChEBI" id="CHEBI:29108"/>
    </ligand>
</feature>
<keyword evidence="7 11" id="KW-0378">Hydrolase</keyword>
<dbReference type="CDD" id="cd04056">
    <property type="entry name" value="Peptidases_S53"/>
    <property type="match status" value="1"/>
</dbReference>
<dbReference type="Pfam" id="PF09286">
    <property type="entry name" value="Pro-kuma_activ"/>
    <property type="match status" value="1"/>
</dbReference>
<dbReference type="InterPro" id="IPR015366">
    <property type="entry name" value="S53_propep"/>
</dbReference>
<dbReference type="InterPro" id="IPR000209">
    <property type="entry name" value="Peptidase_S8/S53_dom"/>
</dbReference>
<evidence type="ECO:0000256" key="10">
    <source>
        <dbReference type="ARBA" id="ARBA00023145"/>
    </source>
</evidence>
<feature type="active site" description="Charge relay system" evidence="11">
    <location>
        <position position="538"/>
    </location>
</feature>
<feature type="binding site" evidence="11">
    <location>
        <position position="603"/>
    </location>
    <ligand>
        <name>Ca(2+)</name>
        <dbReference type="ChEBI" id="CHEBI:29108"/>
    </ligand>
</feature>
<dbReference type="VEuPathDB" id="FungiDB:A9K55_003848"/>
<dbReference type="InterPro" id="IPR030400">
    <property type="entry name" value="Sedolisin_dom"/>
</dbReference>
<evidence type="ECO:0000256" key="1">
    <source>
        <dbReference type="ARBA" id="ARBA00001910"/>
    </source>
</evidence>
<evidence type="ECO:0000256" key="2">
    <source>
        <dbReference type="ARBA" id="ARBA00002451"/>
    </source>
</evidence>
<comment type="cofactor">
    <cofactor evidence="11">
        <name>Ca(2+)</name>
        <dbReference type="ChEBI" id="CHEBI:29108"/>
    </cofactor>
    <text evidence="11">Binds 1 Ca(2+) ion per subunit.</text>
</comment>
<comment type="catalytic activity">
    <reaction evidence="1">
        <text>Release of an N-terminal tripeptide from a polypeptide.</text>
        <dbReference type="EC" id="3.4.14.10"/>
    </reaction>
</comment>
<keyword evidence="8 11" id="KW-0720">Serine protease</keyword>
<dbReference type="CDD" id="cd11377">
    <property type="entry name" value="Pro-peptidase_S53"/>
    <property type="match status" value="1"/>
</dbReference>
<evidence type="ECO:0000256" key="12">
    <source>
        <dbReference type="SAM" id="SignalP"/>
    </source>
</evidence>
<feature type="domain" description="Peptidase S53" evidence="13">
    <location>
        <begin position="214"/>
        <end position="625"/>
    </location>
</feature>
<evidence type="ECO:0000313" key="14">
    <source>
        <dbReference type="EMBL" id="ATY64627.1"/>
    </source>
</evidence>
<proteinExistence type="predicted"/>
<dbReference type="SUPFAM" id="SSF52743">
    <property type="entry name" value="Subtilisin-like"/>
    <property type="match status" value="1"/>
</dbReference>
<keyword evidence="12" id="KW-0732">Signal</keyword>
<evidence type="ECO:0000256" key="5">
    <source>
        <dbReference type="ARBA" id="ARBA00022670"/>
    </source>
</evidence>
<feature type="active site" description="Charge relay system" evidence="11">
    <location>
        <position position="295"/>
    </location>
</feature>
<dbReference type="GO" id="GO:0046872">
    <property type="term" value="F:metal ion binding"/>
    <property type="evidence" value="ECO:0007669"/>
    <property type="project" value="UniProtKB-UniRule"/>
</dbReference>
<dbReference type="InterPro" id="IPR036852">
    <property type="entry name" value="Peptidase_S8/S53_dom_sf"/>
</dbReference>
<organism evidence="14 15">
    <name type="scientific">Cordyceps militaris</name>
    <name type="common">Caterpillar fungus</name>
    <name type="synonym">Clavaria militaris</name>
    <dbReference type="NCBI Taxonomy" id="73501"/>
    <lineage>
        <taxon>Eukaryota</taxon>
        <taxon>Fungi</taxon>
        <taxon>Dikarya</taxon>
        <taxon>Ascomycota</taxon>
        <taxon>Pezizomycotina</taxon>
        <taxon>Sordariomycetes</taxon>
        <taxon>Hypocreomycetidae</taxon>
        <taxon>Hypocreales</taxon>
        <taxon>Cordycipitaceae</taxon>
        <taxon>Cordyceps</taxon>
    </lineage>
</organism>
<feature type="binding site" evidence="11">
    <location>
        <position position="580"/>
    </location>
    <ligand>
        <name>Ca(2+)</name>
        <dbReference type="ChEBI" id="CHEBI:29108"/>
    </ligand>
</feature>
<comment type="subcellular location">
    <subcellularLocation>
        <location evidence="3">Secreted</location>
        <location evidence="3">Extracellular space</location>
    </subcellularLocation>
</comment>
<dbReference type="Pfam" id="PF00082">
    <property type="entry name" value="Peptidase_S8"/>
    <property type="match status" value="1"/>
</dbReference>
<feature type="chain" id="PRO_5014110561" description="tripeptidyl-peptidase II" evidence="12">
    <location>
        <begin position="18"/>
        <end position="625"/>
    </location>
</feature>
<name>A0A2H4SND6_CORMI</name>
<dbReference type="Proteomes" id="UP000323067">
    <property type="component" value="Chromosome v"/>
</dbReference>
<dbReference type="EMBL" id="CP023325">
    <property type="protein sequence ID" value="ATY64627.1"/>
    <property type="molecule type" value="Genomic_DNA"/>
</dbReference>
<dbReference type="GO" id="GO:0004252">
    <property type="term" value="F:serine-type endopeptidase activity"/>
    <property type="evidence" value="ECO:0007669"/>
    <property type="project" value="UniProtKB-UniRule"/>
</dbReference>
<dbReference type="PROSITE" id="PS51695">
    <property type="entry name" value="SEDOLISIN"/>
    <property type="match status" value="1"/>
</dbReference>
<feature type="binding site" evidence="11">
    <location>
        <position position="579"/>
    </location>
    <ligand>
        <name>Ca(2+)</name>
        <dbReference type="ChEBI" id="CHEBI:29108"/>
    </ligand>
</feature>
<evidence type="ECO:0000313" key="15">
    <source>
        <dbReference type="Proteomes" id="UP000323067"/>
    </source>
</evidence>
<dbReference type="VEuPathDB" id="FungiDB:CCM_04961"/>
<keyword evidence="6 11" id="KW-0479">Metal-binding</keyword>
<comment type="function">
    <text evidence="2">Secreted tripeptidyl-peptidase which degrades proteins at acidic pHs and is involved in virulence.</text>
</comment>
<accession>A0A2H4SND6</accession>
<evidence type="ECO:0000256" key="11">
    <source>
        <dbReference type="PROSITE-ProRule" id="PRU01032"/>
    </source>
</evidence>
<evidence type="ECO:0000256" key="3">
    <source>
        <dbReference type="ARBA" id="ARBA00004239"/>
    </source>
</evidence>
<dbReference type="EC" id="3.4.14.10" evidence="4"/>
<evidence type="ECO:0000256" key="6">
    <source>
        <dbReference type="ARBA" id="ARBA00022723"/>
    </source>
</evidence>
<dbReference type="SUPFAM" id="SSF54897">
    <property type="entry name" value="Protease propeptides/inhibitors"/>
    <property type="match status" value="1"/>
</dbReference>
<dbReference type="AlphaFoldDB" id="A0A2H4SND6"/>
<dbReference type="SMART" id="SM00944">
    <property type="entry name" value="Pro-kuma_activ"/>
    <property type="match status" value="1"/>
</dbReference>
<dbReference type="Gene3D" id="3.40.50.200">
    <property type="entry name" value="Peptidase S8/S53 domain"/>
    <property type="match status" value="1"/>
</dbReference>
<protein>
    <recommendedName>
        <fullName evidence="4">tripeptidyl-peptidase II</fullName>
        <ecNumber evidence="4">3.4.14.10</ecNumber>
    </recommendedName>
</protein>
<keyword evidence="9 11" id="KW-0106">Calcium</keyword>
<keyword evidence="10" id="KW-0865">Zymogen</keyword>
<evidence type="ECO:0000256" key="4">
    <source>
        <dbReference type="ARBA" id="ARBA00012462"/>
    </source>
</evidence>
<dbReference type="GO" id="GO:0008240">
    <property type="term" value="F:tripeptidyl-peptidase activity"/>
    <property type="evidence" value="ECO:0007669"/>
    <property type="project" value="UniProtKB-EC"/>
</dbReference>
<dbReference type="GO" id="GO:0006508">
    <property type="term" value="P:proteolysis"/>
    <property type="evidence" value="ECO:0007669"/>
    <property type="project" value="UniProtKB-KW"/>
</dbReference>
<dbReference type="PANTHER" id="PTHR14218:SF19">
    <property type="entry name" value="SERINE PROTEASE AORO, PUTATIVE (AFU_ORTHOLOGUE AFUA_6G10250)-RELATED"/>
    <property type="match status" value="1"/>
</dbReference>
<dbReference type="OrthoDB" id="4867732at2759"/>
<dbReference type="InterPro" id="IPR050819">
    <property type="entry name" value="Tripeptidyl-peptidase_I"/>
</dbReference>